<feature type="region of interest" description="Disordered" evidence="1">
    <location>
        <begin position="299"/>
        <end position="327"/>
    </location>
</feature>
<dbReference type="SUPFAM" id="SSF63748">
    <property type="entry name" value="Tudor/PWWP/MBT"/>
    <property type="match status" value="1"/>
</dbReference>
<feature type="compositionally biased region" description="Basic and acidic residues" evidence="1">
    <location>
        <begin position="307"/>
        <end position="319"/>
    </location>
</feature>
<dbReference type="SMART" id="SM00293">
    <property type="entry name" value="PWWP"/>
    <property type="match status" value="1"/>
</dbReference>
<gene>
    <name evidence="3" type="ORF">KUCA_T00000617001</name>
</gene>
<dbReference type="HOGENOM" id="CLU_758867_0_0_1"/>
<organism evidence="3 4">
    <name type="scientific">Kuraishia capsulata CBS 1993</name>
    <dbReference type="NCBI Taxonomy" id="1382522"/>
    <lineage>
        <taxon>Eukaryota</taxon>
        <taxon>Fungi</taxon>
        <taxon>Dikarya</taxon>
        <taxon>Ascomycota</taxon>
        <taxon>Saccharomycotina</taxon>
        <taxon>Pichiomycetes</taxon>
        <taxon>Pichiales</taxon>
        <taxon>Pichiaceae</taxon>
        <taxon>Kuraishia</taxon>
    </lineage>
</organism>
<dbReference type="GeneID" id="34518056"/>
<dbReference type="EMBL" id="HG793125">
    <property type="protein sequence ID" value="CDK24651.1"/>
    <property type="molecule type" value="Genomic_DNA"/>
</dbReference>
<dbReference type="RefSeq" id="XP_022456668.1">
    <property type="nucleotide sequence ID" value="XM_022605173.1"/>
</dbReference>
<dbReference type="InterPro" id="IPR035503">
    <property type="entry name" value="IOC4-like_PWWP"/>
</dbReference>
<evidence type="ECO:0000313" key="3">
    <source>
        <dbReference type="EMBL" id="CDK24651.1"/>
    </source>
</evidence>
<dbReference type="Proteomes" id="UP000019384">
    <property type="component" value="Unassembled WGS sequence"/>
</dbReference>
<accession>W6MG24</accession>
<dbReference type="STRING" id="1382522.W6MG24"/>
<dbReference type="Pfam" id="PF00855">
    <property type="entry name" value="PWWP"/>
    <property type="match status" value="1"/>
</dbReference>
<evidence type="ECO:0000259" key="2">
    <source>
        <dbReference type="PROSITE" id="PS50812"/>
    </source>
</evidence>
<reference evidence="3" key="2">
    <citation type="submission" date="2014-02" db="EMBL/GenBank/DDBJ databases">
        <title>Complete DNA sequence of /Kuraishia capsulata/ illustrates novel genomic features among budding yeasts (/Saccharomycotina/).</title>
        <authorList>
            <person name="Morales L."/>
            <person name="Noel B."/>
            <person name="Porcel B."/>
            <person name="Marcet-Houben M."/>
            <person name="Hullo M-F."/>
            <person name="Sacerdot C."/>
            <person name="Tekaia F."/>
            <person name="Leh-Louis V."/>
            <person name="Despons L."/>
            <person name="Khanna V."/>
            <person name="Aury J-M."/>
            <person name="Barbe V."/>
            <person name="Couloux A."/>
            <person name="Labadie K."/>
            <person name="Pelletier E."/>
            <person name="Souciet J-L."/>
            <person name="Boekhout T."/>
            <person name="Gabaldon T."/>
            <person name="Wincker P."/>
            <person name="Dujon B."/>
        </authorList>
    </citation>
    <scope>NUCLEOTIDE SEQUENCE</scope>
    <source>
        <strain evidence="3">CBS 1993</strain>
    </source>
</reference>
<dbReference type="OrthoDB" id="62853at2759"/>
<dbReference type="Gene3D" id="2.30.30.140">
    <property type="match status" value="1"/>
</dbReference>
<sequence>MFEPGTIVLAKVKGYPAWPSMVIPFESLPDQIKAVRPKSAQTVKRRGSKLFSGPKKRKTPQQEASLVCVRFLADDNYIWCLSSDLSPLSASQIDAFLAKRGTTKRASAIVDAYRLALDPPDLDRYVQYGSLGQPEPEPIPEPEPEIEEAFVPNEEDGEEEDYVESGSESLPESTDSGSESEFETDTSRPAPVAHDIVSSLNKTRPVLVDSRLKLQELLETYDPVPKSAQSKYDKILSQLATTDAPVSLVRSTNLHRVLVGILKKPCFASNSFRKGADLLVRDWFGITVEIDEAWNETVEEEEVEVTETEKSESDTKIETDTVVPATA</sequence>
<protein>
    <recommendedName>
        <fullName evidence="2">PWWP domain-containing protein</fullName>
    </recommendedName>
</protein>
<keyword evidence="4" id="KW-1185">Reference proteome</keyword>
<proteinExistence type="predicted"/>
<evidence type="ECO:0000256" key="1">
    <source>
        <dbReference type="SAM" id="MobiDB-lite"/>
    </source>
</evidence>
<name>W6MG24_9ASCO</name>
<feature type="domain" description="PWWP" evidence="2">
    <location>
        <begin position="4"/>
        <end position="91"/>
    </location>
</feature>
<reference evidence="3" key="1">
    <citation type="submission" date="2013-12" db="EMBL/GenBank/DDBJ databases">
        <authorList>
            <person name="Genoscope - CEA"/>
        </authorList>
    </citation>
    <scope>NUCLEOTIDE SEQUENCE</scope>
    <source>
        <strain evidence="3">CBS 1993</strain>
    </source>
</reference>
<evidence type="ECO:0000313" key="4">
    <source>
        <dbReference type="Proteomes" id="UP000019384"/>
    </source>
</evidence>
<dbReference type="InterPro" id="IPR000313">
    <property type="entry name" value="PWWP_dom"/>
</dbReference>
<dbReference type="AlphaFoldDB" id="W6MG24"/>
<feature type="compositionally biased region" description="Acidic residues" evidence="1">
    <location>
        <begin position="154"/>
        <end position="163"/>
    </location>
</feature>
<dbReference type="PROSITE" id="PS50812">
    <property type="entry name" value="PWWP"/>
    <property type="match status" value="1"/>
</dbReference>
<feature type="region of interest" description="Disordered" evidence="1">
    <location>
        <begin position="154"/>
        <end position="192"/>
    </location>
</feature>
<dbReference type="CDD" id="cd05840">
    <property type="entry name" value="PWWP_ScIOC4-like"/>
    <property type="match status" value="1"/>
</dbReference>